<dbReference type="InterPro" id="IPR025874">
    <property type="entry name" value="DZR"/>
</dbReference>
<gene>
    <name evidence="2" type="ORF">HC246_23495</name>
</gene>
<name>A0ABX1LXI5_9CYAN</name>
<dbReference type="EMBL" id="JAAVJL010000004">
    <property type="protein sequence ID" value="NMF60908.1"/>
    <property type="molecule type" value="Genomic_DNA"/>
</dbReference>
<keyword evidence="3" id="KW-1185">Reference proteome</keyword>
<reference evidence="2 3" key="1">
    <citation type="submission" date="2020-03" db="EMBL/GenBank/DDBJ databases">
        <title>Draft Genome Sequence of 2-Methylisoborneol Producing Pseudanabaena yagii Strain GIHE-NHR1 Isolated from North Han River in South Korea.</title>
        <authorList>
            <person name="Jeong J."/>
        </authorList>
    </citation>
    <scope>NUCLEOTIDE SEQUENCE [LARGE SCALE GENOMIC DNA]</scope>
    <source>
        <strain evidence="2 3">GIHE-NHR1</strain>
    </source>
</reference>
<dbReference type="PROSITE" id="PS50006">
    <property type="entry name" value="FHA_DOMAIN"/>
    <property type="match status" value="1"/>
</dbReference>
<accession>A0ABX1LXI5</accession>
<dbReference type="Pfam" id="PF00498">
    <property type="entry name" value="FHA"/>
    <property type="match status" value="1"/>
</dbReference>
<dbReference type="SMART" id="SM00240">
    <property type="entry name" value="FHA"/>
    <property type="match status" value="1"/>
</dbReference>
<comment type="caution">
    <text evidence="2">The sequence shown here is derived from an EMBL/GenBank/DDBJ whole genome shotgun (WGS) entry which is preliminary data.</text>
</comment>
<organism evidence="2 3">
    <name type="scientific">Pseudanabaena yagii GIHE-NHR1</name>
    <dbReference type="NCBI Taxonomy" id="2722753"/>
    <lineage>
        <taxon>Bacteria</taxon>
        <taxon>Bacillati</taxon>
        <taxon>Cyanobacteriota</taxon>
        <taxon>Cyanophyceae</taxon>
        <taxon>Pseudanabaenales</taxon>
        <taxon>Pseudanabaenaceae</taxon>
        <taxon>Pseudanabaena</taxon>
        <taxon>Pseudanabaena yagii</taxon>
    </lineage>
</organism>
<feature type="domain" description="FHA" evidence="1">
    <location>
        <begin position="178"/>
        <end position="234"/>
    </location>
</feature>
<dbReference type="Proteomes" id="UP000738376">
    <property type="component" value="Unassembled WGS sequence"/>
</dbReference>
<evidence type="ECO:0000313" key="2">
    <source>
        <dbReference type="EMBL" id="NMF60908.1"/>
    </source>
</evidence>
<dbReference type="CDD" id="cd00060">
    <property type="entry name" value="FHA"/>
    <property type="match status" value="1"/>
</dbReference>
<evidence type="ECO:0000313" key="3">
    <source>
        <dbReference type="Proteomes" id="UP000738376"/>
    </source>
</evidence>
<dbReference type="SUPFAM" id="SSF49879">
    <property type="entry name" value="SMAD/FHA domain"/>
    <property type="match status" value="1"/>
</dbReference>
<protein>
    <submittedName>
        <fullName evidence="2">FHA domain-containing protein</fullName>
    </submittedName>
</protein>
<dbReference type="RefSeq" id="WP_169365836.1">
    <property type="nucleotide sequence ID" value="NZ_JAAVJL010000004.1"/>
</dbReference>
<dbReference type="InterPro" id="IPR000253">
    <property type="entry name" value="FHA_dom"/>
</dbReference>
<dbReference type="Pfam" id="PF12773">
    <property type="entry name" value="DZR"/>
    <property type="match status" value="1"/>
</dbReference>
<sequence>MITCPNCAHSNPDGAVNCEACFTPLPIVKSVQCPSCNATVLSDAKFCGHCGFNLSTAKVGSHPPEVNLGSGTTDPSPSINLSTEIFPVIPTSSAMSNSLPDETTEGNAAANLAANSQEVQTAPNIHEEELFVAVEPSTAPANIPASVSPKTQLQQFAASLLHVQTNLTIEIPPHLPVVHIGKPNTVIPPDIDVSGFPDSDIVSRIHADIRTEGGSFYFEDTGSSNGTYINNLPLPAGNRHKLRAGDRISLGKGDKVSFIFQLNS</sequence>
<dbReference type="Gene3D" id="2.60.200.20">
    <property type="match status" value="1"/>
</dbReference>
<proteinExistence type="predicted"/>
<dbReference type="InterPro" id="IPR008984">
    <property type="entry name" value="SMAD_FHA_dom_sf"/>
</dbReference>
<evidence type="ECO:0000259" key="1">
    <source>
        <dbReference type="PROSITE" id="PS50006"/>
    </source>
</evidence>